<dbReference type="PANTHER" id="PTHR33828:SF1">
    <property type="entry name" value="OS05G0596200 PROTEIN"/>
    <property type="match status" value="1"/>
</dbReference>
<dbReference type="EMBL" id="JAPFFK010000012">
    <property type="protein sequence ID" value="KAJ6732509.1"/>
    <property type="molecule type" value="Genomic_DNA"/>
</dbReference>
<dbReference type="AlphaFoldDB" id="A0A9Q0ZFD9"/>
<feature type="compositionally biased region" description="Polar residues" evidence="1">
    <location>
        <begin position="38"/>
        <end position="48"/>
    </location>
</feature>
<reference evidence="2" key="2">
    <citation type="journal article" date="2023" name="Int. J. Mol. Sci.">
        <title>De Novo Assembly and Annotation of 11 Diverse Shrub Willow (Salix) Genomes Reveals Novel Gene Organization in Sex-Linked Regions.</title>
        <authorList>
            <person name="Hyden B."/>
            <person name="Feng K."/>
            <person name="Yates T.B."/>
            <person name="Jawdy S."/>
            <person name="Cereghino C."/>
            <person name="Smart L.B."/>
            <person name="Muchero W."/>
        </authorList>
    </citation>
    <scope>NUCLEOTIDE SEQUENCE</scope>
    <source>
        <tissue evidence="2">Shoot tip</tissue>
    </source>
</reference>
<feature type="region of interest" description="Disordered" evidence="1">
    <location>
        <begin position="135"/>
        <end position="156"/>
    </location>
</feature>
<gene>
    <name evidence="2" type="ORF">OIU79_003584</name>
</gene>
<protein>
    <submittedName>
        <fullName evidence="2">Uncharacterized protein</fullName>
    </submittedName>
</protein>
<feature type="compositionally biased region" description="Basic and acidic residues" evidence="1">
    <location>
        <begin position="1"/>
        <end position="12"/>
    </location>
</feature>
<evidence type="ECO:0000313" key="3">
    <source>
        <dbReference type="Proteomes" id="UP001151532"/>
    </source>
</evidence>
<comment type="caution">
    <text evidence="2">The sequence shown here is derived from an EMBL/GenBank/DDBJ whole genome shotgun (WGS) entry which is preliminary data.</text>
</comment>
<sequence>MATESKQSEVKVKPSSSNFDGPKGKFESSMKLKKIESSNKQQQQSVVDSKNKSIPAVTKTEVKSKSAPSSSKTTTTTTTTRVRQKKVYSLPGQRFDPPEEREPLRIFYESLSKQIPTSEMAEFWMMEHGLLSPERARKAHEKKQRKQKDATIWNSR</sequence>
<feature type="compositionally biased region" description="Basic and acidic residues" evidence="1">
    <location>
        <begin position="22"/>
        <end position="37"/>
    </location>
</feature>
<keyword evidence="3" id="KW-1185">Reference proteome</keyword>
<accession>A0A9Q0ZFD9</accession>
<feature type="compositionally biased region" description="Basic residues" evidence="1">
    <location>
        <begin position="137"/>
        <end position="146"/>
    </location>
</feature>
<feature type="region of interest" description="Disordered" evidence="1">
    <location>
        <begin position="1"/>
        <end position="101"/>
    </location>
</feature>
<dbReference type="OrthoDB" id="361835at2759"/>
<dbReference type="Proteomes" id="UP001151532">
    <property type="component" value="Chromosome 18"/>
</dbReference>
<proteinExistence type="predicted"/>
<evidence type="ECO:0000313" key="2">
    <source>
        <dbReference type="EMBL" id="KAJ6732509.1"/>
    </source>
</evidence>
<evidence type="ECO:0000256" key="1">
    <source>
        <dbReference type="SAM" id="MobiDB-lite"/>
    </source>
</evidence>
<dbReference type="PANTHER" id="PTHR33828">
    <property type="entry name" value="OS05G0596200 PROTEIN"/>
    <property type="match status" value="1"/>
</dbReference>
<name>A0A9Q0ZFD9_SALPP</name>
<organism evidence="2 3">
    <name type="scientific">Salix purpurea</name>
    <name type="common">Purple osier willow</name>
    <dbReference type="NCBI Taxonomy" id="77065"/>
    <lineage>
        <taxon>Eukaryota</taxon>
        <taxon>Viridiplantae</taxon>
        <taxon>Streptophyta</taxon>
        <taxon>Embryophyta</taxon>
        <taxon>Tracheophyta</taxon>
        <taxon>Spermatophyta</taxon>
        <taxon>Magnoliopsida</taxon>
        <taxon>eudicotyledons</taxon>
        <taxon>Gunneridae</taxon>
        <taxon>Pentapetalae</taxon>
        <taxon>rosids</taxon>
        <taxon>fabids</taxon>
        <taxon>Malpighiales</taxon>
        <taxon>Salicaceae</taxon>
        <taxon>Saliceae</taxon>
        <taxon>Salix</taxon>
    </lineage>
</organism>
<reference evidence="2" key="1">
    <citation type="submission" date="2022-11" db="EMBL/GenBank/DDBJ databases">
        <authorList>
            <person name="Hyden B.L."/>
            <person name="Feng K."/>
            <person name="Yates T."/>
            <person name="Jawdy S."/>
            <person name="Smart L.B."/>
            <person name="Muchero W."/>
        </authorList>
    </citation>
    <scope>NUCLEOTIDE SEQUENCE</scope>
    <source>
        <tissue evidence="2">Shoot tip</tissue>
    </source>
</reference>